<dbReference type="RefSeq" id="WP_386821761.1">
    <property type="nucleotide sequence ID" value="NZ_JBHTIF010000001.1"/>
</dbReference>
<proteinExistence type="predicted"/>
<organism evidence="2 3">
    <name type="scientific">Lysobacter brunescens</name>
    <dbReference type="NCBI Taxonomy" id="262323"/>
    <lineage>
        <taxon>Bacteria</taxon>
        <taxon>Pseudomonadati</taxon>
        <taxon>Pseudomonadota</taxon>
        <taxon>Gammaproteobacteria</taxon>
        <taxon>Lysobacterales</taxon>
        <taxon>Lysobacteraceae</taxon>
        <taxon>Lysobacter</taxon>
    </lineage>
</organism>
<name>A0ABW2Y7N8_9GAMM</name>
<evidence type="ECO:0000313" key="2">
    <source>
        <dbReference type="EMBL" id="MFD0724078.1"/>
    </source>
</evidence>
<comment type="caution">
    <text evidence="2">The sequence shown here is derived from an EMBL/GenBank/DDBJ whole genome shotgun (WGS) entry which is preliminary data.</text>
</comment>
<dbReference type="EMBL" id="JBHTIF010000001">
    <property type="protein sequence ID" value="MFD0724078.1"/>
    <property type="molecule type" value="Genomic_DNA"/>
</dbReference>
<keyword evidence="1" id="KW-0732">Signal</keyword>
<protein>
    <submittedName>
        <fullName evidence="2">Uncharacterized protein</fullName>
    </submittedName>
</protein>
<dbReference type="Proteomes" id="UP001597110">
    <property type="component" value="Unassembled WGS sequence"/>
</dbReference>
<evidence type="ECO:0000313" key="3">
    <source>
        <dbReference type="Proteomes" id="UP001597110"/>
    </source>
</evidence>
<keyword evidence="3" id="KW-1185">Reference proteome</keyword>
<sequence>MRFTWIQNTIIQASARRAGATLAALALIACAWLPGTASAQGVLMGSADLDGDSVAETVYNNGAYITVRSSNGSSYNYQVSSGSWALLYGNFTSVQDLDGTPGAEIPINIGGALKVINHNSRSSYNYQISTGSWAASPNGITDLNGVAGNEIVIVASDSLRIVDHRARSTSSQPMSGTYAIAVYGIRDLDGQPGAEIPIANGSALRVYNYRTRSMSSTPVSGGSWAICNDPGIPNCVSDLNGTAGAELILIQPNYISVYSYVTGSMSNYAINTQYAILSDGVRQFDGTTGNEIAVARGDGNINIIYPRTGNVQFINGSNTFNAGRWWSLLNYVNLDGAAGDEIRVRDNGYGRNYRIYPRTGSVTAE</sequence>
<dbReference type="PROSITE" id="PS51257">
    <property type="entry name" value="PROKAR_LIPOPROTEIN"/>
    <property type="match status" value="1"/>
</dbReference>
<accession>A0ABW2Y7N8</accession>
<gene>
    <name evidence="2" type="ORF">ACFQ0E_00550</name>
</gene>
<feature type="chain" id="PRO_5046322046" evidence="1">
    <location>
        <begin position="40"/>
        <end position="365"/>
    </location>
</feature>
<evidence type="ECO:0000256" key="1">
    <source>
        <dbReference type="SAM" id="SignalP"/>
    </source>
</evidence>
<reference evidence="3" key="1">
    <citation type="journal article" date="2019" name="Int. J. Syst. Evol. Microbiol.">
        <title>The Global Catalogue of Microorganisms (GCM) 10K type strain sequencing project: providing services to taxonomists for standard genome sequencing and annotation.</title>
        <authorList>
            <consortium name="The Broad Institute Genomics Platform"/>
            <consortium name="The Broad Institute Genome Sequencing Center for Infectious Disease"/>
            <person name="Wu L."/>
            <person name="Ma J."/>
        </authorList>
    </citation>
    <scope>NUCLEOTIDE SEQUENCE [LARGE SCALE GENOMIC DNA]</scope>
    <source>
        <strain evidence="3">CCUG 55585</strain>
    </source>
</reference>
<feature type="signal peptide" evidence="1">
    <location>
        <begin position="1"/>
        <end position="39"/>
    </location>
</feature>